<proteinExistence type="predicted"/>
<keyword evidence="1" id="KW-0472">Membrane</keyword>
<accession>A0AAX3LXR7</accession>
<protein>
    <submittedName>
        <fullName evidence="2">Uncharacterized protein</fullName>
    </submittedName>
</protein>
<dbReference type="AlphaFoldDB" id="A0AAX3LXR7"/>
<feature type="transmembrane region" description="Helical" evidence="1">
    <location>
        <begin position="15"/>
        <end position="36"/>
    </location>
</feature>
<organism evidence="2 3">
    <name type="scientific">Paenibacillus kyungheensis</name>
    <dbReference type="NCBI Taxonomy" id="1452732"/>
    <lineage>
        <taxon>Bacteria</taxon>
        <taxon>Bacillati</taxon>
        <taxon>Bacillota</taxon>
        <taxon>Bacilli</taxon>
        <taxon>Bacillales</taxon>
        <taxon>Paenibacillaceae</taxon>
        <taxon>Paenibacillus</taxon>
    </lineage>
</organism>
<keyword evidence="1" id="KW-1133">Transmembrane helix</keyword>
<name>A0AAX3LXR7_9BACL</name>
<gene>
    <name evidence="2" type="ORF">PQ456_12665</name>
</gene>
<evidence type="ECO:0000256" key="1">
    <source>
        <dbReference type="SAM" id="Phobius"/>
    </source>
</evidence>
<evidence type="ECO:0000313" key="2">
    <source>
        <dbReference type="EMBL" id="WCT54058.1"/>
    </source>
</evidence>
<evidence type="ECO:0000313" key="3">
    <source>
        <dbReference type="Proteomes" id="UP001220509"/>
    </source>
</evidence>
<dbReference type="KEGG" id="pka:PQ456_12665"/>
<feature type="transmembrane region" description="Helical" evidence="1">
    <location>
        <begin position="56"/>
        <end position="78"/>
    </location>
</feature>
<sequence length="95" mass="10119">MNIHSSNHHSHKMKWLRNAIGSVAVIGLLGSVFTIGSRQSEATIQSTSTSSYHNSYFVIGTPKLVIAVVAGASLGIGLGMPFTAKWYSNVLSSIK</sequence>
<dbReference type="Proteomes" id="UP001220509">
    <property type="component" value="Chromosome"/>
</dbReference>
<dbReference type="EMBL" id="CP117416">
    <property type="protein sequence ID" value="WCT54058.1"/>
    <property type="molecule type" value="Genomic_DNA"/>
</dbReference>
<reference evidence="2 3" key="1">
    <citation type="submission" date="2023-02" db="EMBL/GenBank/DDBJ databases">
        <title>Genome sequence of Paenibacillus kyungheensis KACC 18744.</title>
        <authorList>
            <person name="Kim S."/>
            <person name="Heo J."/>
            <person name="Kwon S.-W."/>
        </authorList>
    </citation>
    <scope>NUCLEOTIDE SEQUENCE [LARGE SCALE GENOMIC DNA]</scope>
    <source>
        <strain evidence="2 3">KACC 18744</strain>
    </source>
</reference>
<keyword evidence="3" id="KW-1185">Reference proteome</keyword>
<keyword evidence="1" id="KW-0812">Transmembrane</keyword>
<dbReference type="RefSeq" id="WP_273612610.1">
    <property type="nucleotide sequence ID" value="NZ_CP117416.1"/>
</dbReference>